<proteinExistence type="inferred from homology"/>
<accession>A0A9D5HEM2</accession>
<comment type="similarity">
    <text evidence="4">Belongs to the HIPP family.</text>
</comment>
<dbReference type="PROSITE" id="PS50846">
    <property type="entry name" value="HMA_2"/>
    <property type="match status" value="1"/>
</dbReference>
<name>A0A9D5HEM2_9LILI</name>
<dbReference type="PANTHER" id="PTHR45868">
    <property type="entry name" value="HEAVY METAL-ASSOCIATED ISOPRENYLATED PLANT PROTEIN 33-RELATED"/>
    <property type="match status" value="1"/>
</dbReference>
<evidence type="ECO:0000256" key="2">
    <source>
        <dbReference type="ARBA" id="ARBA00022723"/>
    </source>
</evidence>
<evidence type="ECO:0000313" key="8">
    <source>
        <dbReference type="Proteomes" id="UP001085076"/>
    </source>
</evidence>
<dbReference type="GO" id="GO:0046872">
    <property type="term" value="F:metal ion binding"/>
    <property type="evidence" value="ECO:0007669"/>
    <property type="project" value="UniProtKB-KW"/>
</dbReference>
<keyword evidence="3" id="KW-0636">Prenylation</keyword>
<dbReference type="EMBL" id="JAGGNH010000005">
    <property type="protein sequence ID" value="KAJ0973488.1"/>
    <property type="molecule type" value="Genomic_DNA"/>
</dbReference>
<dbReference type="OrthoDB" id="689350at2759"/>
<dbReference type="AlphaFoldDB" id="A0A9D5HEM2"/>
<sequence length="253" mass="27744">MGAREADNLKIVELKVSVNCCEGCKRKVLKALSIKGVLKTDIHPSLPKVTVYGSVDPQTLIKKLSKCGKTAELCHSEETKPTIPHSDSTTGAQQEKANGCIEDEGKQQSSTKSSNKTSNSNKKKKKEVGDKDGDQITSKDHKEASESVTDQAVFPAAVMTTVPQVSYVVSPSPGDNVLASHARVYYPMEPQTVLPTPYYTTVSTHYTAPPPCYIPDNYQYEMPVYRTPPPMQQEAMGFSDYFNDDNTVGCRVM</sequence>
<evidence type="ECO:0000256" key="1">
    <source>
        <dbReference type="ARBA" id="ARBA00022481"/>
    </source>
</evidence>
<evidence type="ECO:0000256" key="4">
    <source>
        <dbReference type="ARBA" id="ARBA00024045"/>
    </source>
</evidence>
<feature type="domain" description="HMA" evidence="6">
    <location>
        <begin position="9"/>
        <end position="72"/>
    </location>
</feature>
<evidence type="ECO:0000256" key="5">
    <source>
        <dbReference type="SAM" id="MobiDB-lite"/>
    </source>
</evidence>
<feature type="compositionally biased region" description="Low complexity" evidence="5">
    <location>
        <begin position="107"/>
        <end position="120"/>
    </location>
</feature>
<keyword evidence="2" id="KW-0479">Metal-binding</keyword>
<evidence type="ECO:0000259" key="6">
    <source>
        <dbReference type="PROSITE" id="PS50846"/>
    </source>
</evidence>
<evidence type="ECO:0000313" key="7">
    <source>
        <dbReference type="EMBL" id="KAJ0973488.1"/>
    </source>
</evidence>
<protein>
    <recommendedName>
        <fullName evidence="6">HMA domain-containing protein</fullName>
    </recommendedName>
</protein>
<dbReference type="InterPro" id="IPR036163">
    <property type="entry name" value="HMA_dom_sf"/>
</dbReference>
<gene>
    <name evidence="7" type="ORF">J5N97_021447</name>
</gene>
<keyword evidence="8" id="KW-1185">Reference proteome</keyword>
<dbReference type="InterPro" id="IPR006121">
    <property type="entry name" value="HMA_dom"/>
</dbReference>
<keyword evidence="1" id="KW-0488">Methylation</keyword>
<feature type="compositionally biased region" description="Basic and acidic residues" evidence="5">
    <location>
        <begin position="127"/>
        <end position="145"/>
    </location>
</feature>
<evidence type="ECO:0000256" key="3">
    <source>
        <dbReference type="ARBA" id="ARBA00023289"/>
    </source>
</evidence>
<dbReference type="Gene3D" id="3.30.70.100">
    <property type="match status" value="1"/>
</dbReference>
<feature type="compositionally biased region" description="Polar residues" evidence="5">
    <location>
        <begin position="85"/>
        <end position="96"/>
    </location>
</feature>
<dbReference type="CDD" id="cd00371">
    <property type="entry name" value="HMA"/>
    <property type="match status" value="1"/>
</dbReference>
<dbReference type="PANTHER" id="PTHR45868:SF14">
    <property type="entry name" value="OS08G0205500 PROTEIN"/>
    <property type="match status" value="1"/>
</dbReference>
<dbReference type="Proteomes" id="UP001085076">
    <property type="component" value="Miscellaneous, Linkage group lg05"/>
</dbReference>
<comment type="caution">
    <text evidence="7">The sequence shown here is derived from an EMBL/GenBank/DDBJ whole genome shotgun (WGS) entry which is preliminary data.</text>
</comment>
<keyword evidence="3" id="KW-0449">Lipoprotein</keyword>
<feature type="region of interest" description="Disordered" evidence="5">
    <location>
        <begin position="77"/>
        <end position="148"/>
    </location>
</feature>
<reference evidence="7" key="2">
    <citation type="journal article" date="2022" name="Hortic Res">
        <title>The genome of Dioscorea zingiberensis sheds light on the biosynthesis, origin and evolution of the medicinally important diosgenin saponins.</title>
        <authorList>
            <person name="Li Y."/>
            <person name="Tan C."/>
            <person name="Li Z."/>
            <person name="Guo J."/>
            <person name="Li S."/>
            <person name="Chen X."/>
            <person name="Wang C."/>
            <person name="Dai X."/>
            <person name="Yang H."/>
            <person name="Song W."/>
            <person name="Hou L."/>
            <person name="Xu J."/>
            <person name="Tong Z."/>
            <person name="Xu A."/>
            <person name="Yuan X."/>
            <person name="Wang W."/>
            <person name="Yang Q."/>
            <person name="Chen L."/>
            <person name="Sun Z."/>
            <person name="Wang K."/>
            <person name="Pan B."/>
            <person name="Chen J."/>
            <person name="Bao Y."/>
            <person name="Liu F."/>
            <person name="Qi X."/>
            <person name="Gang D.R."/>
            <person name="Wen J."/>
            <person name="Li J."/>
        </authorList>
    </citation>
    <scope>NUCLEOTIDE SEQUENCE</scope>
    <source>
        <strain evidence="7">Dzin_1.0</strain>
    </source>
</reference>
<organism evidence="7 8">
    <name type="scientific">Dioscorea zingiberensis</name>
    <dbReference type="NCBI Taxonomy" id="325984"/>
    <lineage>
        <taxon>Eukaryota</taxon>
        <taxon>Viridiplantae</taxon>
        <taxon>Streptophyta</taxon>
        <taxon>Embryophyta</taxon>
        <taxon>Tracheophyta</taxon>
        <taxon>Spermatophyta</taxon>
        <taxon>Magnoliopsida</taxon>
        <taxon>Liliopsida</taxon>
        <taxon>Dioscoreales</taxon>
        <taxon>Dioscoreaceae</taxon>
        <taxon>Dioscorea</taxon>
    </lineage>
</organism>
<dbReference type="Pfam" id="PF00403">
    <property type="entry name" value="HMA"/>
    <property type="match status" value="1"/>
</dbReference>
<reference evidence="7" key="1">
    <citation type="submission" date="2021-03" db="EMBL/GenBank/DDBJ databases">
        <authorList>
            <person name="Li Z."/>
            <person name="Yang C."/>
        </authorList>
    </citation>
    <scope>NUCLEOTIDE SEQUENCE</scope>
    <source>
        <strain evidence="7">Dzin_1.0</strain>
        <tissue evidence="7">Leaf</tissue>
    </source>
</reference>
<dbReference type="SUPFAM" id="SSF55008">
    <property type="entry name" value="HMA, heavy metal-associated domain"/>
    <property type="match status" value="1"/>
</dbReference>